<name>A0A9P8I826_9PEZI</name>
<dbReference type="Proteomes" id="UP000698800">
    <property type="component" value="Unassembled WGS sequence"/>
</dbReference>
<protein>
    <recommendedName>
        <fullName evidence="8">Heme oxygenase</fullName>
    </recommendedName>
</protein>
<dbReference type="SUPFAM" id="SSF48613">
    <property type="entry name" value="Heme oxygenase-like"/>
    <property type="match status" value="1"/>
</dbReference>
<feature type="region of interest" description="Disordered" evidence="4">
    <location>
        <begin position="1"/>
        <end position="24"/>
    </location>
</feature>
<evidence type="ECO:0000256" key="2">
    <source>
        <dbReference type="ARBA" id="ARBA00022723"/>
    </source>
</evidence>
<comment type="caution">
    <text evidence="6">The sequence shown here is derived from an EMBL/GenBank/DDBJ whole genome shotgun (WGS) entry which is preliminary data.</text>
</comment>
<evidence type="ECO:0008006" key="8">
    <source>
        <dbReference type="Google" id="ProtNLM"/>
    </source>
</evidence>
<feature type="transmembrane region" description="Helical" evidence="5">
    <location>
        <begin position="368"/>
        <end position="386"/>
    </location>
</feature>
<evidence type="ECO:0000256" key="3">
    <source>
        <dbReference type="ARBA" id="ARBA00023004"/>
    </source>
</evidence>
<dbReference type="InterPro" id="IPR016084">
    <property type="entry name" value="Haem_Oase-like_multi-hlx"/>
</dbReference>
<keyword evidence="2" id="KW-0479">Metal-binding</keyword>
<accession>A0A9P8I826</accession>
<dbReference type="CDD" id="cd19165">
    <property type="entry name" value="HemeO"/>
    <property type="match status" value="1"/>
</dbReference>
<sequence>MAKPAIPSIERHKPLSKEINEATRKPHTNLNQLITARLPLALPPHTTTPMLYARGLLHFAHIYLTFETLWLSLLHSPTAMAPALELLPTKFPLSDLHPVHCVQPSPSEDHGGNCASTSRRVQAFLERLLLPGLMRSERLKEDLGYLTGLGAAELAGRLDRPEGKRAVEAVAHIRSTILDKPHVLIAYAWVMYMAIFSGGRWMRAQLLLAGPDFWSQPSTLAKPPTSSREARKTTSIQFFHFEGPEDGEDIKQEFKRRFTELDQLLTPDERQDVVSEALQIFHYITMMVEELDGLYGQSIVSSGGFLSREVAKSSSLAVAAATHDAPCAKQTTEKLAPSAPWIGGSKSWVVSLMDEGTVPSEKQTITPIMKLATLIVVLSVCLWFLLSRAPF</sequence>
<reference evidence="6" key="1">
    <citation type="submission" date="2021-03" db="EMBL/GenBank/DDBJ databases">
        <title>Comparative genomics and phylogenomic investigation of the class Geoglossomycetes provide insights into ecological specialization and systematics.</title>
        <authorList>
            <person name="Melie T."/>
            <person name="Pirro S."/>
            <person name="Miller A.N."/>
            <person name="Quandt A."/>
        </authorList>
    </citation>
    <scope>NUCLEOTIDE SEQUENCE</scope>
    <source>
        <strain evidence="6">GBOQ0MN5Z8</strain>
    </source>
</reference>
<dbReference type="OrthoDB" id="652091at2759"/>
<dbReference type="Pfam" id="PF01126">
    <property type="entry name" value="Heme_oxygenase"/>
    <property type="match status" value="1"/>
</dbReference>
<dbReference type="GO" id="GO:0004392">
    <property type="term" value="F:heme oxygenase (decyclizing) activity"/>
    <property type="evidence" value="ECO:0007669"/>
    <property type="project" value="InterPro"/>
</dbReference>
<evidence type="ECO:0000256" key="5">
    <source>
        <dbReference type="SAM" id="Phobius"/>
    </source>
</evidence>
<evidence type="ECO:0000256" key="4">
    <source>
        <dbReference type="SAM" id="MobiDB-lite"/>
    </source>
</evidence>
<feature type="compositionally biased region" description="Basic and acidic residues" evidence="4">
    <location>
        <begin position="9"/>
        <end position="24"/>
    </location>
</feature>
<evidence type="ECO:0000313" key="6">
    <source>
        <dbReference type="EMBL" id="KAH0538404.1"/>
    </source>
</evidence>
<dbReference type="InterPro" id="IPR016053">
    <property type="entry name" value="Haem_Oase-like"/>
</dbReference>
<dbReference type="GO" id="GO:0046872">
    <property type="term" value="F:metal ion binding"/>
    <property type="evidence" value="ECO:0007669"/>
    <property type="project" value="UniProtKB-KW"/>
</dbReference>
<keyword evidence="5" id="KW-0472">Membrane</keyword>
<dbReference type="AlphaFoldDB" id="A0A9P8I826"/>
<dbReference type="PANTHER" id="PTHR10720">
    <property type="entry name" value="HEME OXYGENASE"/>
    <property type="match status" value="1"/>
</dbReference>
<keyword evidence="3" id="KW-0408">Iron</keyword>
<organism evidence="6 7">
    <name type="scientific">Glutinoglossum americanum</name>
    <dbReference type="NCBI Taxonomy" id="1670608"/>
    <lineage>
        <taxon>Eukaryota</taxon>
        <taxon>Fungi</taxon>
        <taxon>Dikarya</taxon>
        <taxon>Ascomycota</taxon>
        <taxon>Pezizomycotina</taxon>
        <taxon>Geoglossomycetes</taxon>
        <taxon>Geoglossales</taxon>
        <taxon>Geoglossaceae</taxon>
        <taxon>Glutinoglossum</taxon>
    </lineage>
</organism>
<keyword evidence="5" id="KW-0812">Transmembrane</keyword>
<keyword evidence="7" id="KW-1185">Reference proteome</keyword>
<evidence type="ECO:0000256" key="1">
    <source>
        <dbReference type="ARBA" id="ARBA00022617"/>
    </source>
</evidence>
<dbReference type="Gene3D" id="1.20.910.10">
    <property type="entry name" value="Heme oxygenase-like"/>
    <property type="match status" value="1"/>
</dbReference>
<dbReference type="GO" id="GO:0006788">
    <property type="term" value="P:heme oxidation"/>
    <property type="evidence" value="ECO:0007669"/>
    <property type="project" value="InterPro"/>
</dbReference>
<dbReference type="PANTHER" id="PTHR10720:SF0">
    <property type="entry name" value="HEME OXYGENASE"/>
    <property type="match status" value="1"/>
</dbReference>
<proteinExistence type="predicted"/>
<keyword evidence="5" id="KW-1133">Transmembrane helix</keyword>
<dbReference type="EMBL" id="JAGHQL010000110">
    <property type="protein sequence ID" value="KAH0538404.1"/>
    <property type="molecule type" value="Genomic_DNA"/>
</dbReference>
<gene>
    <name evidence="6" type="ORF">FGG08_005004</name>
</gene>
<evidence type="ECO:0000313" key="7">
    <source>
        <dbReference type="Proteomes" id="UP000698800"/>
    </source>
</evidence>
<keyword evidence="1" id="KW-0349">Heme</keyword>
<dbReference type="InterPro" id="IPR002051">
    <property type="entry name" value="Haem_Oase"/>
</dbReference>